<keyword evidence="10" id="KW-1185">Reference proteome</keyword>
<dbReference type="InterPro" id="IPR011659">
    <property type="entry name" value="WD40"/>
</dbReference>
<dbReference type="AlphaFoldDB" id="D4GML9"/>
<gene>
    <name evidence="7 9" type="primary">tolB</name>
    <name evidence="9" type="ordered locus">PANA_1187</name>
</gene>
<evidence type="ECO:0000313" key="9">
    <source>
        <dbReference type="EMBL" id="ADD76354.1"/>
    </source>
</evidence>
<evidence type="ECO:0000256" key="3">
    <source>
        <dbReference type="ARBA" id="ARBA00022618"/>
    </source>
</evidence>
<comment type="subunit">
    <text evidence="7">The Tol-Pal system is composed of five core proteins: the inner membrane proteins TolA, TolQ and TolR, the periplasmic protein TolB and the outer membrane protein Pal. They form a network linking the inner and outer membranes and the peptidoglycan layer.</text>
</comment>
<keyword evidence="5 7" id="KW-0574">Periplasm</keyword>
<name>D4GML9_PANAM</name>
<keyword evidence="3 7" id="KW-0132">Cell division</keyword>
<dbReference type="Gene3D" id="2.120.10.30">
    <property type="entry name" value="TolB, C-terminal domain"/>
    <property type="match status" value="1"/>
</dbReference>
<dbReference type="SUPFAM" id="SSF69304">
    <property type="entry name" value="Tricorn protease N-terminal domain"/>
    <property type="match status" value="1"/>
</dbReference>
<sequence>MYSWFSGTVPIIADSGSDKGDKMKQALRVTLGFFILLWAAVLHAEVRIEITQGVNSARPIGVVPFKWAGPGAAPEDIGGIVAADLRNSGKFNPLDRSRLPQQPTSAQEVQPAAWSALGIDAVVVGQIQPNADGSYQVSYQLVDTAGAPGTVLAQNSYKITKQWLRYAAHTVSDEAFQKLTGIKGAFRTRIAYVVQTNGGQFPYELRVADYDGYNQFVVHRSPQPLMSPAWSPDGSKVAYVTFESGKSALVIQTLSNGAVRQVASFPRHNGAPAFSPDGTKLAFALSKTGSLNLYVMDLASGQIRQITDGRYNSTEPTWFPDSQTLAYTSDQAGAPQIYKIGINGGSPQRITWEGAQNQDADVASDGKSMVMISTSGGAQHVAKQDLVTGAVQTLTDTFLDETPSLAPNGTMVIYSSTQGMGSVLQLVSTDGRFKARLPATDGQVKFPAWSPYL</sequence>
<reference evidence="9 10" key="1">
    <citation type="journal article" date="2010" name="J. Bacteriol.">
        <title>Genome sequence of Pantoea ananatis LMG20103, the causative agent of Eucalyptus blight and dieback.</title>
        <authorList>
            <person name="De Maayer P."/>
            <person name="Chan W.Y."/>
            <person name="Venter S.N."/>
            <person name="Toth I.K."/>
            <person name="Birch P.R."/>
            <person name="Joubert F."/>
            <person name="Coutinho T.A."/>
        </authorList>
    </citation>
    <scope>NUCLEOTIDE SEQUENCE [LARGE SCALE GENOMIC DNA]</scope>
    <source>
        <strain evidence="9 10">LMG 20103</strain>
    </source>
</reference>
<dbReference type="GO" id="GO:0017038">
    <property type="term" value="P:protein import"/>
    <property type="evidence" value="ECO:0007669"/>
    <property type="project" value="InterPro"/>
</dbReference>
<dbReference type="eggNOG" id="COG0823">
    <property type="taxonomic scope" value="Bacteria"/>
</dbReference>
<protein>
    <recommendedName>
        <fullName evidence="7">Tol-Pal system protein TolB</fullName>
    </recommendedName>
</protein>
<dbReference type="Gene3D" id="3.40.50.10070">
    <property type="entry name" value="TolB, N-terminal domain"/>
    <property type="match status" value="1"/>
</dbReference>
<dbReference type="FunFam" id="2.120.10.30:FF:000022">
    <property type="entry name" value="Tol-Pal system protein TolB"/>
    <property type="match status" value="1"/>
</dbReference>
<dbReference type="InterPro" id="IPR007195">
    <property type="entry name" value="TolB_N"/>
</dbReference>
<dbReference type="KEGG" id="pam:PANA_1187"/>
<dbReference type="Pfam" id="PF04052">
    <property type="entry name" value="TolB_N"/>
    <property type="match status" value="1"/>
</dbReference>
<dbReference type="Pfam" id="PF07676">
    <property type="entry name" value="PD40"/>
    <property type="match status" value="4"/>
</dbReference>
<comment type="subcellular location">
    <subcellularLocation>
        <location evidence="1 7">Periplasm</location>
    </subcellularLocation>
</comment>
<evidence type="ECO:0000256" key="7">
    <source>
        <dbReference type="HAMAP-Rule" id="MF_00671"/>
    </source>
</evidence>
<dbReference type="SUPFAM" id="SSF52964">
    <property type="entry name" value="TolB, N-terminal domain"/>
    <property type="match status" value="1"/>
</dbReference>
<keyword evidence="6 7" id="KW-0131">Cell cycle</keyword>
<evidence type="ECO:0000256" key="1">
    <source>
        <dbReference type="ARBA" id="ARBA00004418"/>
    </source>
</evidence>
<dbReference type="EMBL" id="CP001875">
    <property type="protein sequence ID" value="ADD76354.1"/>
    <property type="molecule type" value="Genomic_DNA"/>
</dbReference>
<evidence type="ECO:0000313" key="10">
    <source>
        <dbReference type="Proteomes" id="UP000001702"/>
    </source>
</evidence>
<accession>D4GML9</accession>
<evidence type="ECO:0000256" key="4">
    <source>
        <dbReference type="ARBA" id="ARBA00022729"/>
    </source>
</evidence>
<evidence type="ECO:0000256" key="5">
    <source>
        <dbReference type="ARBA" id="ARBA00022764"/>
    </source>
</evidence>
<organism evidence="9 10">
    <name type="scientific">Pantoea ananatis (strain LMG 20103)</name>
    <dbReference type="NCBI Taxonomy" id="706191"/>
    <lineage>
        <taxon>Bacteria</taxon>
        <taxon>Pseudomonadati</taxon>
        <taxon>Pseudomonadota</taxon>
        <taxon>Gammaproteobacteria</taxon>
        <taxon>Enterobacterales</taxon>
        <taxon>Erwiniaceae</taxon>
        <taxon>Pantoea</taxon>
    </lineage>
</organism>
<proteinExistence type="inferred from homology"/>
<feature type="domain" description="TolB N-terminal" evidence="8">
    <location>
        <begin position="46"/>
        <end position="145"/>
    </location>
</feature>
<dbReference type="PANTHER" id="PTHR36842">
    <property type="entry name" value="PROTEIN TOLB HOMOLOG"/>
    <property type="match status" value="1"/>
</dbReference>
<comment type="similarity">
    <text evidence="2 7">Belongs to the TolB family.</text>
</comment>
<evidence type="ECO:0000256" key="2">
    <source>
        <dbReference type="ARBA" id="ARBA00009820"/>
    </source>
</evidence>
<comment type="function">
    <text evidence="7">Part of the Tol-Pal system, which plays a role in outer membrane invagination during cell division and is important for maintaining outer membrane integrity. TolB occupies a key intermediary position in the Tol-Pal system because it communicates directly with both membrane-embedded components, Pal in the outer membrane and TolA in the inner membrane.</text>
</comment>
<evidence type="ECO:0000259" key="8">
    <source>
        <dbReference type="Pfam" id="PF04052"/>
    </source>
</evidence>
<keyword evidence="4 7" id="KW-0732">Signal</keyword>
<dbReference type="NCBIfam" id="TIGR02800">
    <property type="entry name" value="propeller_TolB"/>
    <property type="match status" value="1"/>
</dbReference>
<dbReference type="PANTHER" id="PTHR36842:SF1">
    <property type="entry name" value="PROTEIN TOLB"/>
    <property type="match status" value="1"/>
</dbReference>
<evidence type="ECO:0000256" key="6">
    <source>
        <dbReference type="ARBA" id="ARBA00023306"/>
    </source>
</evidence>
<dbReference type="HAMAP" id="MF_00671">
    <property type="entry name" value="TolB"/>
    <property type="match status" value="1"/>
</dbReference>
<dbReference type="SMR" id="D4GML9"/>
<dbReference type="InterPro" id="IPR014167">
    <property type="entry name" value="Tol-Pal_TolB"/>
</dbReference>
<dbReference type="STRING" id="706191.PANA_1187"/>
<dbReference type="Proteomes" id="UP000001702">
    <property type="component" value="Chromosome"/>
</dbReference>
<dbReference type="HOGENOM" id="CLU_047123_0_0_6"/>
<dbReference type="InterPro" id="IPR011042">
    <property type="entry name" value="6-blade_b-propeller_TolB-like"/>
</dbReference>
<dbReference type="GO" id="GO:0042597">
    <property type="term" value="C:periplasmic space"/>
    <property type="evidence" value="ECO:0007669"/>
    <property type="project" value="UniProtKB-SubCell"/>
</dbReference>
<dbReference type="GO" id="GO:0051301">
    <property type="term" value="P:cell division"/>
    <property type="evidence" value="ECO:0007669"/>
    <property type="project" value="UniProtKB-UniRule"/>
</dbReference>